<comment type="subcellular location">
    <subcellularLocation>
        <location evidence="2">Mitochondrion</location>
    </subcellularLocation>
</comment>
<sequence>MAAAASRSNVTRLLKVIQSGANSCPCHSHAHSTPATAGTFSSLLKYGRQYASAAETTDYAFEMAASNIRFGPGVTSEIGMDLNNLKAKKVAVYTDSTIAQLHPLKAVVESLEKHKVNYVVYDTCRVEPTDTSFKQAIDFARKHDPDAFVAVGGGSVIDTTKAASLYSAHPEADFLDFVNAPIGKGLPIRKKLNPLIAVPTTAGTGSETTGTAIFDYEPLHTKTGIAHRALKPLLGIVDPLNTRSMPSQVHCSSGLDVLCHALESYTALPYNERSPRPKDPIERPAYQGSNPISDVWSLHALKMVVEYLPRATKDPEDFEAQSQMLLAATFAGIGFGNAGVHLCHGLSYPISGLNKNYKHPGYNVDHPIVPHGVSVALTAPSVFRFTSSACPDRHIDAAAAFGADPSKIKESMAGEVLAEKLTRFLEDLGVPNGLSGIGYDSSLIPQLVEGALPQHRVTKLAPTREPAREQLASIFEGAMKNY</sequence>
<dbReference type="VEuPathDB" id="FungiDB:BCV72DRAFT_117565"/>
<dbReference type="InterPro" id="IPR001670">
    <property type="entry name" value="ADH_Fe/GldA"/>
</dbReference>
<keyword evidence="6" id="KW-0560">Oxidoreductase</keyword>
<evidence type="ECO:0000256" key="7">
    <source>
        <dbReference type="ARBA" id="ARBA00023128"/>
    </source>
</evidence>
<dbReference type="InterPro" id="IPR042157">
    <property type="entry name" value="HOT"/>
</dbReference>
<dbReference type="PANTHER" id="PTHR11496:SF83">
    <property type="entry name" value="HYDROXYACID-OXOACID TRANSHYDROGENASE, MITOCHONDRIAL"/>
    <property type="match status" value="1"/>
</dbReference>
<dbReference type="Proteomes" id="UP000242414">
    <property type="component" value="Unassembled WGS sequence"/>
</dbReference>
<dbReference type="FunFam" id="1.20.1090.10:FF:000003">
    <property type="entry name" value="Probable hydroxyacid-oxoacid transhydrogenase, mitochondrial"/>
    <property type="match status" value="1"/>
</dbReference>
<proteinExistence type="inferred from homology"/>
<dbReference type="FunFam" id="3.40.50.1970:FF:000009">
    <property type="entry name" value="Fe-containing alcohol dehydrogenase"/>
    <property type="match status" value="1"/>
</dbReference>
<dbReference type="GO" id="GO:0046872">
    <property type="term" value="F:metal ion binding"/>
    <property type="evidence" value="ECO:0007669"/>
    <property type="project" value="InterPro"/>
</dbReference>
<dbReference type="AlphaFoldDB" id="A0A1X0R4L4"/>
<evidence type="ECO:0000256" key="6">
    <source>
        <dbReference type="ARBA" id="ARBA00023002"/>
    </source>
</evidence>
<dbReference type="InterPro" id="IPR039697">
    <property type="entry name" value="Alcohol_dehydrogenase_Fe"/>
</dbReference>
<protein>
    <recommendedName>
        <fullName evidence="4">hydroxyacid-oxoacid transhydrogenase</fullName>
        <ecNumber evidence="4">1.1.99.24</ecNumber>
    </recommendedName>
</protein>
<dbReference type="InterPro" id="IPR056798">
    <property type="entry name" value="ADH_Fe_C"/>
</dbReference>
<name>A0A1X0R4L4_RHIZD</name>
<evidence type="ECO:0000256" key="4">
    <source>
        <dbReference type="ARBA" id="ARBA00013182"/>
    </source>
</evidence>
<gene>
    <name evidence="11" type="ORF">BCV72DRAFT_117565</name>
</gene>
<keyword evidence="5" id="KW-0809">Transit peptide</keyword>
<dbReference type="OrthoDB" id="339764at2759"/>
<evidence type="ECO:0000313" key="11">
    <source>
        <dbReference type="EMBL" id="ORE06911.1"/>
    </source>
</evidence>
<reference evidence="11" key="1">
    <citation type="journal article" date="2016" name="Proc. Natl. Acad. Sci. U.S.A.">
        <title>Lipid metabolic changes in an early divergent fungus govern the establishment of a mutualistic symbiosis with endobacteria.</title>
        <authorList>
            <person name="Lastovetsky O.A."/>
            <person name="Gaspar M.L."/>
            <person name="Mondo S.J."/>
            <person name="LaButti K.M."/>
            <person name="Sandor L."/>
            <person name="Grigoriev I.V."/>
            <person name="Henry S.A."/>
            <person name="Pawlowska T.E."/>
        </authorList>
    </citation>
    <scope>NUCLEOTIDE SEQUENCE [LARGE SCALE GENOMIC DNA]</scope>
    <source>
        <strain evidence="11">ATCC 52814</strain>
    </source>
</reference>
<keyword evidence="7" id="KW-0496">Mitochondrion</keyword>
<dbReference type="CDD" id="cd08190">
    <property type="entry name" value="HOT"/>
    <property type="match status" value="1"/>
</dbReference>
<dbReference type="Pfam" id="PF00465">
    <property type="entry name" value="Fe-ADH"/>
    <property type="match status" value="1"/>
</dbReference>
<dbReference type="SUPFAM" id="SSF56796">
    <property type="entry name" value="Dehydroquinate synthase-like"/>
    <property type="match status" value="1"/>
</dbReference>
<evidence type="ECO:0000256" key="8">
    <source>
        <dbReference type="ARBA" id="ARBA00049496"/>
    </source>
</evidence>
<comment type="catalytic activity">
    <reaction evidence="8">
        <text>4-hydroxybutanoate + 2-oxoglutarate = (R)-2-hydroxyglutarate + succinate semialdehyde</text>
        <dbReference type="Rhea" id="RHEA:24734"/>
        <dbReference type="ChEBI" id="CHEBI:15801"/>
        <dbReference type="ChEBI" id="CHEBI:16724"/>
        <dbReference type="ChEBI" id="CHEBI:16810"/>
        <dbReference type="ChEBI" id="CHEBI:57706"/>
        <dbReference type="EC" id="1.1.99.24"/>
    </reaction>
</comment>
<evidence type="ECO:0000256" key="1">
    <source>
        <dbReference type="ARBA" id="ARBA00000813"/>
    </source>
</evidence>
<organism evidence="11">
    <name type="scientific">Rhizopus microsporus var. microsporus</name>
    <dbReference type="NCBI Taxonomy" id="86635"/>
    <lineage>
        <taxon>Eukaryota</taxon>
        <taxon>Fungi</taxon>
        <taxon>Fungi incertae sedis</taxon>
        <taxon>Mucoromycota</taxon>
        <taxon>Mucoromycotina</taxon>
        <taxon>Mucoromycetes</taxon>
        <taxon>Mucorales</taxon>
        <taxon>Mucorineae</taxon>
        <taxon>Rhizopodaceae</taxon>
        <taxon>Rhizopus</taxon>
    </lineage>
</organism>
<dbReference type="Gene3D" id="1.20.1090.10">
    <property type="entry name" value="Dehydroquinate synthase-like - alpha domain"/>
    <property type="match status" value="1"/>
</dbReference>
<accession>A0A1X0R4L4</accession>
<dbReference type="Pfam" id="PF25137">
    <property type="entry name" value="ADH_Fe_C"/>
    <property type="match status" value="1"/>
</dbReference>
<comment type="catalytic activity">
    <reaction evidence="1">
        <text>(S)-3-hydroxybutanoate + 2-oxoglutarate = (R)-2-hydroxyglutarate + acetoacetate</text>
        <dbReference type="Rhea" id="RHEA:23048"/>
        <dbReference type="ChEBI" id="CHEBI:11047"/>
        <dbReference type="ChEBI" id="CHEBI:13705"/>
        <dbReference type="ChEBI" id="CHEBI:15801"/>
        <dbReference type="ChEBI" id="CHEBI:16810"/>
        <dbReference type="EC" id="1.1.99.24"/>
    </reaction>
</comment>
<dbReference type="EC" id="1.1.99.24" evidence="4"/>
<evidence type="ECO:0000256" key="3">
    <source>
        <dbReference type="ARBA" id="ARBA00010005"/>
    </source>
</evidence>
<dbReference type="GO" id="GO:0005739">
    <property type="term" value="C:mitochondrion"/>
    <property type="evidence" value="ECO:0007669"/>
    <property type="project" value="UniProtKB-SubCell"/>
</dbReference>
<feature type="domain" description="Alcohol dehydrogenase iron-type/glycerol dehydrogenase GldA" evidence="9">
    <location>
        <begin position="66"/>
        <end position="239"/>
    </location>
</feature>
<dbReference type="GO" id="GO:0047988">
    <property type="term" value="F:hydroxyacid-oxoacid transhydrogenase activity"/>
    <property type="evidence" value="ECO:0007669"/>
    <property type="project" value="UniProtKB-EC"/>
</dbReference>
<evidence type="ECO:0000259" key="9">
    <source>
        <dbReference type="Pfam" id="PF00465"/>
    </source>
</evidence>
<dbReference type="EMBL" id="KV921914">
    <property type="protein sequence ID" value="ORE06911.1"/>
    <property type="molecule type" value="Genomic_DNA"/>
</dbReference>
<evidence type="ECO:0000256" key="2">
    <source>
        <dbReference type="ARBA" id="ARBA00004173"/>
    </source>
</evidence>
<evidence type="ECO:0000256" key="5">
    <source>
        <dbReference type="ARBA" id="ARBA00022946"/>
    </source>
</evidence>
<dbReference type="Gene3D" id="3.40.50.1970">
    <property type="match status" value="1"/>
</dbReference>
<dbReference type="PANTHER" id="PTHR11496">
    <property type="entry name" value="ALCOHOL DEHYDROGENASE"/>
    <property type="match status" value="1"/>
</dbReference>
<dbReference type="GO" id="GO:0004022">
    <property type="term" value="F:alcohol dehydrogenase (NAD+) activity"/>
    <property type="evidence" value="ECO:0007669"/>
    <property type="project" value="InterPro"/>
</dbReference>
<evidence type="ECO:0000259" key="10">
    <source>
        <dbReference type="Pfam" id="PF25137"/>
    </source>
</evidence>
<feature type="domain" description="Fe-containing alcohol dehydrogenase-like C-terminal" evidence="10">
    <location>
        <begin position="288"/>
        <end position="478"/>
    </location>
</feature>
<comment type="similarity">
    <text evidence="3">Belongs to the iron-containing alcohol dehydrogenase family. Hydroxyacid-oxoacid transhydrogenase subfamily.</text>
</comment>